<feature type="transmembrane region" description="Helical" evidence="1">
    <location>
        <begin position="48"/>
        <end position="67"/>
    </location>
</feature>
<keyword evidence="1" id="KW-1133">Transmembrane helix</keyword>
<dbReference type="InterPro" id="IPR055692">
    <property type="entry name" value="DUF7268"/>
</dbReference>
<dbReference type="Pfam" id="PF23930">
    <property type="entry name" value="DUF7268"/>
    <property type="match status" value="1"/>
</dbReference>
<keyword evidence="1" id="KW-0812">Transmembrane</keyword>
<organism evidence="2 3">
    <name type="scientific">Halobacterium jilantaiense</name>
    <dbReference type="NCBI Taxonomy" id="355548"/>
    <lineage>
        <taxon>Archaea</taxon>
        <taxon>Methanobacteriati</taxon>
        <taxon>Methanobacteriota</taxon>
        <taxon>Stenosarchaea group</taxon>
        <taxon>Halobacteria</taxon>
        <taxon>Halobacteriales</taxon>
        <taxon>Halobacteriaceae</taxon>
        <taxon>Halobacterium</taxon>
    </lineage>
</organism>
<gene>
    <name evidence="2" type="ORF">SAMN04487945_1682</name>
</gene>
<feature type="transmembrane region" description="Helical" evidence="1">
    <location>
        <begin position="95"/>
        <end position="117"/>
    </location>
</feature>
<sequence>MSQAGVEVAGRDWGLFARAAGYGAAAAFALFYVLHLGVGTSPRQASEVAFPLAALPFAVGLVGWSGVLMSGDAIEGFSTELGVSEGWTAESGRQAMALLIAFGLGGMVGAAVAGAPYGV</sequence>
<dbReference type="AlphaFoldDB" id="A0A1I0PH81"/>
<dbReference type="OrthoDB" id="253203at2157"/>
<keyword evidence="3" id="KW-1185">Reference proteome</keyword>
<reference evidence="2 3" key="1">
    <citation type="submission" date="2016-10" db="EMBL/GenBank/DDBJ databases">
        <authorList>
            <person name="de Groot N.N."/>
        </authorList>
    </citation>
    <scope>NUCLEOTIDE SEQUENCE [LARGE SCALE GENOMIC DNA]</scope>
    <source>
        <strain evidence="2 3">CGMCC 1.5337</strain>
    </source>
</reference>
<keyword evidence="1" id="KW-0472">Membrane</keyword>
<dbReference type="STRING" id="355548.SAMN04487945_1682"/>
<evidence type="ECO:0000313" key="2">
    <source>
        <dbReference type="EMBL" id="SEW13610.1"/>
    </source>
</evidence>
<proteinExistence type="predicted"/>
<dbReference type="EMBL" id="FOJA01000001">
    <property type="protein sequence ID" value="SEW13610.1"/>
    <property type="molecule type" value="Genomic_DNA"/>
</dbReference>
<protein>
    <submittedName>
        <fullName evidence="2">Uncharacterized protein</fullName>
    </submittedName>
</protein>
<feature type="transmembrane region" description="Helical" evidence="1">
    <location>
        <begin position="15"/>
        <end position="36"/>
    </location>
</feature>
<name>A0A1I0PH81_9EURY</name>
<dbReference type="RefSeq" id="WP_089668872.1">
    <property type="nucleotide sequence ID" value="NZ_FOJA01000001.1"/>
</dbReference>
<evidence type="ECO:0000256" key="1">
    <source>
        <dbReference type="SAM" id="Phobius"/>
    </source>
</evidence>
<evidence type="ECO:0000313" key="3">
    <source>
        <dbReference type="Proteomes" id="UP000198518"/>
    </source>
</evidence>
<accession>A0A1I0PH81</accession>
<dbReference type="Proteomes" id="UP000198518">
    <property type="component" value="Unassembled WGS sequence"/>
</dbReference>